<feature type="coiled-coil region" evidence="1">
    <location>
        <begin position="396"/>
        <end position="430"/>
    </location>
</feature>
<accession>A0A1R2C532</accession>
<dbReference type="Proteomes" id="UP000187209">
    <property type="component" value="Unassembled WGS sequence"/>
</dbReference>
<comment type="caution">
    <text evidence="3">The sequence shown here is derived from an EMBL/GenBank/DDBJ whole genome shotgun (WGS) entry which is preliminary data.</text>
</comment>
<proteinExistence type="predicted"/>
<feature type="coiled-coil region" evidence="1">
    <location>
        <begin position="96"/>
        <end position="143"/>
    </location>
</feature>
<sequence>MVERHLLKIFASLNPPRELKNSVALIFQSTYKKVCESIKAKIHKASKPKNIVKVNPEPKKTQTRSLSSDIKIVRKNYLENFIEKLGENKTQAAKFIKDQKKREERQKQREEEFQKKRNEEFELEERLREEERLKQEIEKHKKIEKLRMSSERRKNELSYYKELLVSKDRESGSVTPYYKHIEEEFVYKVEIPELERRKRELQQKREMFKPISLSEIREHAKKVEAMMQEIQTRKKQSQRSRILDERIANISHIKTKMLVDVIKEKRQVAEAETLKYNEKKNRYDKKKQYSQIVNEMFPPSIDKFKEQEMKLIKARLQIPVKLKTPNLTSNDNSRTDYTRSVSVQPHKWKRNNMIPEPPEKREGKPVFYLEEQRKKRNVSESVDTSLLSWKDKVENCEDSEEKLKILKINAEKLEKAAKRLELKLNSKNLNVDMAKKVDDLLINSIRAKLDYLK</sequence>
<keyword evidence="1" id="KW-0175">Coiled coil</keyword>
<feature type="coiled-coil region" evidence="1">
    <location>
        <begin position="213"/>
        <end position="240"/>
    </location>
</feature>
<evidence type="ECO:0000313" key="4">
    <source>
        <dbReference type="Proteomes" id="UP000187209"/>
    </source>
</evidence>
<reference evidence="3 4" key="1">
    <citation type="submission" date="2016-11" db="EMBL/GenBank/DDBJ databases">
        <title>The macronuclear genome of Stentor coeruleus: a giant cell with tiny introns.</title>
        <authorList>
            <person name="Slabodnick M."/>
            <person name="Ruby J.G."/>
            <person name="Reiff S.B."/>
            <person name="Swart E.C."/>
            <person name="Gosai S."/>
            <person name="Prabakaran S."/>
            <person name="Witkowska E."/>
            <person name="Larue G.E."/>
            <person name="Fisher S."/>
            <person name="Freeman R.M."/>
            <person name="Gunawardena J."/>
            <person name="Chu W."/>
            <person name="Stover N.A."/>
            <person name="Gregory B.D."/>
            <person name="Nowacki M."/>
            <person name="Derisi J."/>
            <person name="Roy S.W."/>
            <person name="Marshall W.F."/>
            <person name="Sood P."/>
        </authorList>
    </citation>
    <scope>NUCLEOTIDE SEQUENCE [LARGE SCALE GENOMIC DNA]</scope>
    <source>
        <strain evidence="3">WM001</strain>
    </source>
</reference>
<dbReference type="AlphaFoldDB" id="A0A1R2C532"/>
<feature type="region of interest" description="Disordered" evidence="2">
    <location>
        <begin position="325"/>
        <end position="361"/>
    </location>
</feature>
<dbReference type="OrthoDB" id="307010at2759"/>
<dbReference type="EMBL" id="MPUH01000279">
    <property type="protein sequence ID" value="OMJ84134.1"/>
    <property type="molecule type" value="Genomic_DNA"/>
</dbReference>
<evidence type="ECO:0000256" key="2">
    <source>
        <dbReference type="SAM" id="MobiDB-lite"/>
    </source>
</evidence>
<gene>
    <name evidence="3" type="ORF">SteCoe_14826</name>
</gene>
<organism evidence="3 4">
    <name type="scientific">Stentor coeruleus</name>
    <dbReference type="NCBI Taxonomy" id="5963"/>
    <lineage>
        <taxon>Eukaryota</taxon>
        <taxon>Sar</taxon>
        <taxon>Alveolata</taxon>
        <taxon>Ciliophora</taxon>
        <taxon>Postciliodesmatophora</taxon>
        <taxon>Heterotrichea</taxon>
        <taxon>Heterotrichida</taxon>
        <taxon>Stentoridae</taxon>
        <taxon>Stentor</taxon>
    </lineage>
</organism>
<protein>
    <submittedName>
        <fullName evidence="3">Uncharacterized protein</fullName>
    </submittedName>
</protein>
<evidence type="ECO:0000313" key="3">
    <source>
        <dbReference type="EMBL" id="OMJ84134.1"/>
    </source>
</evidence>
<name>A0A1R2C532_9CILI</name>
<evidence type="ECO:0000256" key="1">
    <source>
        <dbReference type="SAM" id="Coils"/>
    </source>
</evidence>
<keyword evidence="4" id="KW-1185">Reference proteome</keyword>